<dbReference type="Proteomes" id="UP000054485">
    <property type="component" value="Unassembled WGS sequence"/>
</dbReference>
<keyword evidence="2" id="KW-1185">Reference proteome</keyword>
<evidence type="ECO:0000313" key="2">
    <source>
        <dbReference type="Proteomes" id="UP000054485"/>
    </source>
</evidence>
<gene>
    <name evidence="1" type="ORF">CY34DRAFT_806422</name>
</gene>
<dbReference type="AlphaFoldDB" id="A0A0D0B3Q9"/>
<dbReference type="OrthoDB" id="440424at2759"/>
<name>A0A0D0B3Q9_9AGAM</name>
<reference evidence="2" key="2">
    <citation type="submission" date="2015-01" db="EMBL/GenBank/DDBJ databases">
        <title>Evolutionary Origins and Diversification of the Mycorrhizal Mutualists.</title>
        <authorList>
            <consortium name="DOE Joint Genome Institute"/>
            <consortium name="Mycorrhizal Genomics Consortium"/>
            <person name="Kohler A."/>
            <person name="Kuo A."/>
            <person name="Nagy L.G."/>
            <person name="Floudas D."/>
            <person name="Copeland A."/>
            <person name="Barry K.W."/>
            <person name="Cichocki N."/>
            <person name="Veneault-Fourrey C."/>
            <person name="LaButti K."/>
            <person name="Lindquist E.A."/>
            <person name="Lipzen A."/>
            <person name="Lundell T."/>
            <person name="Morin E."/>
            <person name="Murat C."/>
            <person name="Riley R."/>
            <person name="Ohm R."/>
            <person name="Sun H."/>
            <person name="Tunlid A."/>
            <person name="Henrissat B."/>
            <person name="Grigoriev I.V."/>
            <person name="Hibbett D.S."/>
            <person name="Martin F."/>
        </authorList>
    </citation>
    <scope>NUCLEOTIDE SEQUENCE [LARGE SCALE GENOMIC DNA]</scope>
    <source>
        <strain evidence="2">UH-Slu-Lm8-n1</strain>
    </source>
</reference>
<reference evidence="1 2" key="1">
    <citation type="submission" date="2014-04" db="EMBL/GenBank/DDBJ databases">
        <authorList>
            <consortium name="DOE Joint Genome Institute"/>
            <person name="Kuo A."/>
            <person name="Ruytinx J."/>
            <person name="Rineau F."/>
            <person name="Colpaert J."/>
            <person name="Kohler A."/>
            <person name="Nagy L.G."/>
            <person name="Floudas D."/>
            <person name="Copeland A."/>
            <person name="Barry K.W."/>
            <person name="Cichocki N."/>
            <person name="Veneault-Fourrey C."/>
            <person name="LaButti K."/>
            <person name="Lindquist E.A."/>
            <person name="Lipzen A."/>
            <person name="Lundell T."/>
            <person name="Morin E."/>
            <person name="Murat C."/>
            <person name="Sun H."/>
            <person name="Tunlid A."/>
            <person name="Henrissat B."/>
            <person name="Grigoriev I.V."/>
            <person name="Hibbett D.S."/>
            <person name="Martin F."/>
            <person name="Nordberg H.P."/>
            <person name="Cantor M.N."/>
            <person name="Hua S.X."/>
        </authorList>
    </citation>
    <scope>NUCLEOTIDE SEQUENCE [LARGE SCALE GENOMIC DNA]</scope>
    <source>
        <strain evidence="1 2">UH-Slu-Lm8-n1</strain>
    </source>
</reference>
<protein>
    <submittedName>
        <fullName evidence="1">Uncharacterized protein</fullName>
    </submittedName>
</protein>
<sequence>MANVTATVTVLHKVCSGAAEDSGVSFQTIIEEHGDIFVDLFGELMKMFPPPDEAPGHDNRTIMISAALDRFEEVFLQVATKLGVSEELLKSHSSSLKFVVQHVAVTIGDLVEQHPDIANTLLLVVVAELLPFLLPEVGVLFEGLLRPLLRLLGFGPLGPIKGGIAAWLQRWIFGPTIPGGSWFAVLQRLAMIGAKL</sequence>
<accession>A0A0D0B3Q9</accession>
<dbReference type="InterPro" id="IPR038213">
    <property type="entry name" value="IFI6/IFI27-like_sf"/>
</dbReference>
<dbReference type="InParanoid" id="A0A0D0B3Q9"/>
<dbReference type="Gene3D" id="6.10.110.10">
    <property type="match status" value="1"/>
</dbReference>
<evidence type="ECO:0000313" key="1">
    <source>
        <dbReference type="EMBL" id="KIK41127.1"/>
    </source>
</evidence>
<proteinExistence type="predicted"/>
<dbReference type="EMBL" id="KN835278">
    <property type="protein sequence ID" value="KIK41127.1"/>
    <property type="molecule type" value="Genomic_DNA"/>
</dbReference>
<dbReference type="HOGENOM" id="CLU_1391049_0_0_1"/>
<organism evidence="1 2">
    <name type="scientific">Suillus luteus UH-Slu-Lm8-n1</name>
    <dbReference type="NCBI Taxonomy" id="930992"/>
    <lineage>
        <taxon>Eukaryota</taxon>
        <taxon>Fungi</taxon>
        <taxon>Dikarya</taxon>
        <taxon>Basidiomycota</taxon>
        <taxon>Agaricomycotina</taxon>
        <taxon>Agaricomycetes</taxon>
        <taxon>Agaricomycetidae</taxon>
        <taxon>Boletales</taxon>
        <taxon>Suillineae</taxon>
        <taxon>Suillaceae</taxon>
        <taxon>Suillus</taxon>
    </lineage>
</organism>